<dbReference type="InterPro" id="IPR001314">
    <property type="entry name" value="Peptidase_S1A"/>
</dbReference>
<dbReference type="KEGG" id="tpal:117643947"/>
<feature type="compositionally biased region" description="Polar residues" evidence="7">
    <location>
        <begin position="823"/>
        <end position="858"/>
    </location>
</feature>
<evidence type="ECO:0000313" key="9">
    <source>
        <dbReference type="Proteomes" id="UP000515158"/>
    </source>
</evidence>
<feature type="region of interest" description="Disordered" evidence="7">
    <location>
        <begin position="309"/>
        <end position="330"/>
    </location>
</feature>
<feature type="compositionally biased region" description="Low complexity" evidence="7">
    <location>
        <begin position="615"/>
        <end position="632"/>
    </location>
</feature>
<dbReference type="GO" id="GO:0004252">
    <property type="term" value="F:serine-type endopeptidase activity"/>
    <property type="evidence" value="ECO:0007669"/>
    <property type="project" value="InterPro"/>
</dbReference>
<evidence type="ECO:0000259" key="8">
    <source>
        <dbReference type="PROSITE" id="PS50240"/>
    </source>
</evidence>
<feature type="compositionally biased region" description="Acidic residues" evidence="7">
    <location>
        <begin position="861"/>
        <end position="898"/>
    </location>
</feature>
<dbReference type="Pfam" id="PF00089">
    <property type="entry name" value="Trypsin"/>
    <property type="match status" value="1"/>
</dbReference>
<dbReference type="InterPro" id="IPR050430">
    <property type="entry name" value="Peptidase_S1"/>
</dbReference>
<dbReference type="InterPro" id="IPR009003">
    <property type="entry name" value="Peptidase_S1_PA"/>
</dbReference>
<dbReference type="GO" id="GO:0006508">
    <property type="term" value="P:proteolysis"/>
    <property type="evidence" value="ECO:0007669"/>
    <property type="project" value="UniProtKB-KW"/>
</dbReference>
<feature type="region of interest" description="Disordered" evidence="7">
    <location>
        <begin position="423"/>
        <end position="457"/>
    </location>
</feature>
<evidence type="ECO:0000256" key="2">
    <source>
        <dbReference type="ARBA" id="ARBA00022670"/>
    </source>
</evidence>
<dbReference type="SUPFAM" id="SSF50494">
    <property type="entry name" value="Trypsin-like serine proteases"/>
    <property type="match status" value="1"/>
</dbReference>
<evidence type="ECO:0000256" key="5">
    <source>
        <dbReference type="ARBA" id="ARBA00023157"/>
    </source>
</evidence>
<feature type="compositionally biased region" description="Basic and acidic residues" evidence="7">
    <location>
        <begin position="809"/>
        <end position="822"/>
    </location>
</feature>
<keyword evidence="3 6" id="KW-0378">Hydrolase</keyword>
<organism evidence="10">
    <name type="scientific">Thrips palmi</name>
    <name type="common">Melon thrips</name>
    <dbReference type="NCBI Taxonomy" id="161013"/>
    <lineage>
        <taxon>Eukaryota</taxon>
        <taxon>Metazoa</taxon>
        <taxon>Ecdysozoa</taxon>
        <taxon>Arthropoda</taxon>
        <taxon>Hexapoda</taxon>
        <taxon>Insecta</taxon>
        <taxon>Pterygota</taxon>
        <taxon>Neoptera</taxon>
        <taxon>Paraneoptera</taxon>
        <taxon>Thysanoptera</taxon>
        <taxon>Terebrantia</taxon>
        <taxon>Thripoidea</taxon>
        <taxon>Thripidae</taxon>
        <taxon>Thrips</taxon>
    </lineage>
</organism>
<comment type="similarity">
    <text evidence="1">Belongs to the peptidase S1 family.</text>
</comment>
<dbReference type="InterPro" id="IPR001254">
    <property type="entry name" value="Trypsin_dom"/>
</dbReference>
<dbReference type="RefSeq" id="XP_034239025.1">
    <property type="nucleotide sequence ID" value="XM_034383134.1"/>
</dbReference>
<feature type="region of interest" description="Disordered" evidence="7">
    <location>
        <begin position="775"/>
        <end position="794"/>
    </location>
</feature>
<dbReference type="CDD" id="cd00190">
    <property type="entry name" value="Tryp_SPc"/>
    <property type="match status" value="1"/>
</dbReference>
<evidence type="ECO:0000256" key="4">
    <source>
        <dbReference type="ARBA" id="ARBA00022825"/>
    </source>
</evidence>
<dbReference type="FunFam" id="2.40.10.10:FF:000034">
    <property type="entry name" value="Eupolytin"/>
    <property type="match status" value="1"/>
</dbReference>
<feature type="compositionally biased region" description="Low complexity" evidence="7">
    <location>
        <begin position="9"/>
        <end position="31"/>
    </location>
</feature>
<evidence type="ECO:0000313" key="10">
    <source>
        <dbReference type="RefSeq" id="XP_034239025.1"/>
    </source>
</evidence>
<keyword evidence="5" id="KW-1015">Disulfide bond</keyword>
<feature type="domain" description="Peptidase S1" evidence="8">
    <location>
        <begin position="902"/>
        <end position="1129"/>
    </location>
</feature>
<dbReference type="GeneID" id="117643947"/>
<dbReference type="InterPro" id="IPR033116">
    <property type="entry name" value="TRYPSIN_SER"/>
</dbReference>
<feature type="region of interest" description="Disordered" evidence="7">
    <location>
        <begin position="1"/>
        <end position="57"/>
    </location>
</feature>
<name>A0A6P8YP66_THRPL</name>
<reference evidence="10" key="1">
    <citation type="submission" date="2025-08" db="UniProtKB">
        <authorList>
            <consortium name="RefSeq"/>
        </authorList>
    </citation>
    <scope>IDENTIFICATION</scope>
    <source>
        <tissue evidence="10">Total insect</tissue>
    </source>
</reference>
<dbReference type="PROSITE" id="PS00134">
    <property type="entry name" value="TRYPSIN_HIS"/>
    <property type="match status" value="1"/>
</dbReference>
<accession>A0A6P8YP66</accession>
<dbReference type="Gene3D" id="2.40.10.10">
    <property type="entry name" value="Trypsin-like serine proteases"/>
    <property type="match status" value="2"/>
</dbReference>
<dbReference type="InParanoid" id="A0A6P8YP66"/>
<dbReference type="PANTHER" id="PTHR24276:SF91">
    <property type="entry name" value="AT26814P-RELATED"/>
    <property type="match status" value="1"/>
</dbReference>
<keyword evidence="4 6" id="KW-0720">Serine protease</keyword>
<dbReference type="PROSITE" id="PS00135">
    <property type="entry name" value="TRYPSIN_SER"/>
    <property type="match status" value="1"/>
</dbReference>
<evidence type="ECO:0000256" key="6">
    <source>
        <dbReference type="RuleBase" id="RU363034"/>
    </source>
</evidence>
<feature type="compositionally biased region" description="Polar residues" evidence="7">
    <location>
        <begin position="519"/>
        <end position="537"/>
    </location>
</feature>
<dbReference type="SMART" id="SM00020">
    <property type="entry name" value="Tryp_SPc"/>
    <property type="match status" value="1"/>
</dbReference>
<feature type="region of interest" description="Disordered" evidence="7">
    <location>
        <begin position="800"/>
        <end position="898"/>
    </location>
</feature>
<keyword evidence="9" id="KW-1185">Reference proteome</keyword>
<dbReference type="AlphaFoldDB" id="A0A6P8YP66"/>
<feature type="compositionally biased region" description="Low complexity" evidence="7">
    <location>
        <begin position="448"/>
        <end position="457"/>
    </location>
</feature>
<evidence type="ECO:0000256" key="1">
    <source>
        <dbReference type="ARBA" id="ARBA00007664"/>
    </source>
</evidence>
<protein>
    <submittedName>
        <fullName evidence="10">Protein piccolo-like</fullName>
    </submittedName>
</protein>
<dbReference type="OrthoDB" id="10059102at2759"/>
<feature type="compositionally biased region" description="Polar residues" evidence="7">
    <location>
        <begin position="605"/>
        <end position="614"/>
    </location>
</feature>
<proteinExistence type="inferred from homology"/>
<dbReference type="InterPro" id="IPR043504">
    <property type="entry name" value="Peptidase_S1_PA_chymotrypsin"/>
</dbReference>
<sequence>MGAFKRPRATTPASPSSPAPAKKAETTATTTKKADDRVEPITARPTEPTPDTSGDVMDKLMQGKLPVRIGLTRGELKAVLMIVAARLRREGYAVNNAAFSDWDVVAAADANAKNTAVYTLTLASSEVPPKWRSPIIALTPSSTAATVAAARCPECSCSPCLQGAAEHAAPGPLKADKAEATTREAETVGRPKLLADEPVSAKGGHKALDVRRGLDLPETLQQQLGTINAIIAEVKQQIDAKAEEAKLMATAQAAVQTTAATELPGNLQKSAQLSPSSKQGQGVWPGHSFGQAAAATALWTTANPSPAAEQSAAWMAPKTLPPPSSQPLHSLLSLPRAISPNETRGPADQADQAPGTHQAMALYRQTTSPPMLAQSHPVQQTPAAELPTPPSQSQRHHQPQLSSEPHQPAQTLLTFEVQEYPQPHHQYHSGLPSHQPVQHQLSHEQHSQQHQQPHQYSYAQHPSITVLRPQVQQQPQNPYPQHSQIAVQSQLAQQHVLYPYPQQPLVTVQPAQAQKPFQYPQQPSNSALLSHSKQPSQYPHHEPVEAQQPPQYPNPQQPALTVPPAWSHQPPKKPTEQPWRPQQPMSPPHSSEQQSAPRPHPSQPQPQTWQSVNGQNAQPSPNQPHQSHQPRQLAPAYNQPAPQQHQLVYVYQVPVPPAAQPLQGPQLPAAPAAQEVPARALGGQQSLDHEAPQSFRAAAIGHLGHQPASDPPGTAVAPGLLPKIPGLAAMEQKLEEMGLGPSRLQVGDVTIDVNLKSPPSLGGLGDVSFPDGPAFMARSAPVPDDDVPASSNTTGSAFATAATTATPGAEKEQDHDGGREEASTSPSTTLVHHNSSSTRHVTSAATPATRQRHSTSQSDGGDAEAAGDEGTELADSSEDLGGEDEENDEDEEDDDEEDWGRVINGEDASITDVPYQVALEHNGRLWCGGSIIGKTWVMTAAHCVQGRRRAAAWRVRAGATLRETGGKLVKVRQVFPHPKYKQLKYDVALFKLAETLTYSSSIKAVKLPGKGHEDATPGAAMTISGWGKVKPNGYQYPRVLQKATVSVVARDECSKRYSNTPFGPISNVEVCAGGDHTDTCQGDSGGPMVDSSGTQMGITSWGEGCAELPGVYSNIAHPDLREFVRKTAGV</sequence>
<dbReference type="PROSITE" id="PS50240">
    <property type="entry name" value="TRYPSIN_DOM"/>
    <property type="match status" value="1"/>
</dbReference>
<feature type="region of interest" description="Disordered" evidence="7">
    <location>
        <begin position="511"/>
        <end position="636"/>
    </location>
</feature>
<dbReference type="PANTHER" id="PTHR24276">
    <property type="entry name" value="POLYSERASE-RELATED"/>
    <property type="match status" value="1"/>
</dbReference>
<gene>
    <name evidence="10" type="primary">LOC117643947</name>
</gene>
<evidence type="ECO:0000256" key="7">
    <source>
        <dbReference type="SAM" id="MobiDB-lite"/>
    </source>
</evidence>
<keyword evidence="2 6" id="KW-0645">Protease</keyword>
<dbReference type="PRINTS" id="PR00722">
    <property type="entry name" value="CHYMOTRYPSIN"/>
</dbReference>
<dbReference type="Proteomes" id="UP000515158">
    <property type="component" value="Unplaced"/>
</dbReference>
<feature type="region of interest" description="Disordered" evidence="7">
    <location>
        <begin position="371"/>
        <end position="406"/>
    </location>
</feature>
<dbReference type="InterPro" id="IPR018114">
    <property type="entry name" value="TRYPSIN_HIS"/>
</dbReference>
<evidence type="ECO:0000256" key="3">
    <source>
        <dbReference type="ARBA" id="ARBA00022801"/>
    </source>
</evidence>